<dbReference type="AlphaFoldDB" id="S9ZIC2"/>
<comment type="caution">
    <text evidence="2">The sequence shown here is derived from an EMBL/GenBank/DDBJ whole genome shotgun (WGS) entry which is preliminary data.</text>
</comment>
<sequence length="313" mass="35240">MQDMTGLRSAIAALDPANDGRHKLEGGPLERESIPYVISLPELDLGTFIYTWVDRDGVAGSVFVAYGPGVGNEPIVEAIDNVRMPAERNFDDWRVGKVHLQQNLDLRTGRLRVDGERAGLDLSFEACHPAYAYGSHKDGCPDWFATNRLEQAGRIRGTLRIGDKVHQVDTTGARDHSWGTRDWQVPQHWKWVHAQAGEDLCVHFCEIYERGRIELRGYVSRDGLIAEVDSVQVAFTHDGQYLQKRIQAELTDSAGRKTRLSGDFFAHFPLIPGPHTTLYESSMTCEIDGRPGVGWAEFMWPTEYLAYLRSRKA</sequence>
<evidence type="ECO:0000313" key="3">
    <source>
        <dbReference type="Proteomes" id="UP000015455"/>
    </source>
</evidence>
<dbReference type="SUPFAM" id="SSF159245">
    <property type="entry name" value="AttH-like"/>
    <property type="match status" value="1"/>
</dbReference>
<accession>S9ZIC2</accession>
<evidence type="ECO:0000313" key="2">
    <source>
        <dbReference type="EMBL" id="EPZ14346.1"/>
    </source>
</evidence>
<organism evidence="2 3">
    <name type="scientific">Thauera terpenica 58Eu</name>
    <dbReference type="NCBI Taxonomy" id="1348657"/>
    <lineage>
        <taxon>Bacteria</taxon>
        <taxon>Pseudomonadati</taxon>
        <taxon>Pseudomonadota</taxon>
        <taxon>Betaproteobacteria</taxon>
        <taxon>Rhodocyclales</taxon>
        <taxon>Zoogloeaceae</taxon>
        <taxon>Thauera</taxon>
    </lineage>
</organism>
<dbReference type="EMBL" id="ATJV01000086">
    <property type="protein sequence ID" value="EPZ14346.1"/>
    <property type="molecule type" value="Genomic_DNA"/>
</dbReference>
<proteinExistence type="predicted"/>
<dbReference type="RefSeq" id="WP_021250573.1">
    <property type="nucleotide sequence ID" value="NZ_ATJV01000086.1"/>
</dbReference>
<reference evidence="2 3" key="1">
    <citation type="submission" date="2013-06" db="EMBL/GenBank/DDBJ databases">
        <title>Draft genome sequence of Thauera terpenica.</title>
        <authorList>
            <person name="Liu B."/>
            <person name="Frostegard A.H."/>
            <person name="Shapleigh J.P."/>
        </authorList>
    </citation>
    <scope>NUCLEOTIDE SEQUENCE [LARGE SCALE GENOMIC DNA]</scope>
    <source>
        <strain evidence="2 3">58Eu</strain>
    </source>
</reference>
<dbReference type="Proteomes" id="UP000015455">
    <property type="component" value="Unassembled WGS sequence"/>
</dbReference>
<evidence type="ECO:0000259" key="1">
    <source>
        <dbReference type="Pfam" id="PF23212"/>
    </source>
</evidence>
<dbReference type="InterPro" id="IPR055492">
    <property type="entry name" value="DUF7064"/>
</dbReference>
<dbReference type="Pfam" id="PF23212">
    <property type="entry name" value="DUF7064"/>
    <property type="match status" value="1"/>
</dbReference>
<keyword evidence="3" id="KW-1185">Reference proteome</keyword>
<dbReference type="PATRIC" id="fig|1348657.5.peg.3171"/>
<dbReference type="eggNOG" id="ENOG502ZAH6">
    <property type="taxonomic scope" value="Bacteria"/>
</dbReference>
<gene>
    <name evidence="2" type="ORF">M622_18790</name>
</gene>
<name>S9ZIC2_9RHOO</name>
<protein>
    <recommendedName>
        <fullName evidence="1">DUF7064 domain-containing protein</fullName>
    </recommendedName>
</protein>
<dbReference type="STRING" id="1348657.M622_18790"/>
<feature type="domain" description="DUF7064" evidence="1">
    <location>
        <begin position="182"/>
        <end position="301"/>
    </location>
</feature>
<dbReference type="OrthoDB" id="115252at2"/>